<dbReference type="Proteomes" id="UP000886501">
    <property type="component" value="Unassembled WGS sequence"/>
</dbReference>
<gene>
    <name evidence="1" type="ORF">BDM02DRAFT_3122666</name>
</gene>
<protein>
    <submittedName>
        <fullName evidence="1">Uncharacterized protein</fullName>
    </submittedName>
</protein>
<reference evidence="1" key="2">
    <citation type="journal article" date="2020" name="Nat. Commun.">
        <title>Large-scale genome sequencing of mycorrhizal fungi provides insights into the early evolution of symbiotic traits.</title>
        <authorList>
            <person name="Miyauchi S."/>
            <person name="Kiss E."/>
            <person name="Kuo A."/>
            <person name="Drula E."/>
            <person name="Kohler A."/>
            <person name="Sanchez-Garcia M."/>
            <person name="Morin E."/>
            <person name="Andreopoulos B."/>
            <person name="Barry K.W."/>
            <person name="Bonito G."/>
            <person name="Buee M."/>
            <person name="Carver A."/>
            <person name="Chen C."/>
            <person name="Cichocki N."/>
            <person name="Clum A."/>
            <person name="Culley D."/>
            <person name="Crous P.W."/>
            <person name="Fauchery L."/>
            <person name="Girlanda M."/>
            <person name="Hayes R.D."/>
            <person name="Keri Z."/>
            <person name="LaButti K."/>
            <person name="Lipzen A."/>
            <person name="Lombard V."/>
            <person name="Magnuson J."/>
            <person name="Maillard F."/>
            <person name="Murat C."/>
            <person name="Nolan M."/>
            <person name="Ohm R.A."/>
            <person name="Pangilinan J."/>
            <person name="Pereira M.F."/>
            <person name="Perotto S."/>
            <person name="Peter M."/>
            <person name="Pfister S."/>
            <person name="Riley R."/>
            <person name="Sitrit Y."/>
            <person name="Stielow J.B."/>
            <person name="Szollosi G."/>
            <person name="Zifcakova L."/>
            <person name="Stursova M."/>
            <person name="Spatafora J.W."/>
            <person name="Tedersoo L."/>
            <person name="Vaario L.M."/>
            <person name="Yamada A."/>
            <person name="Yan M."/>
            <person name="Wang P."/>
            <person name="Xu J."/>
            <person name="Bruns T."/>
            <person name="Baldrian P."/>
            <person name="Vilgalys R."/>
            <person name="Dunand C."/>
            <person name="Henrissat B."/>
            <person name="Grigoriev I.V."/>
            <person name="Hibbett D."/>
            <person name="Nagy L.G."/>
            <person name="Martin F.M."/>
        </authorList>
    </citation>
    <scope>NUCLEOTIDE SEQUENCE</scope>
    <source>
        <strain evidence="1">P2</strain>
    </source>
</reference>
<comment type="caution">
    <text evidence="1">The sequence shown here is derived from an EMBL/GenBank/DDBJ whole genome shotgun (WGS) entry which is preliminary data.</text>
</comment>
<evidence type="ECO:0000313" key="1">
    <source>
        <dbReference type="EMBL" id="KAF9643969.1"/>
    </source>
</evidence>
<sequence>MRLLPWKPSKRLWSKPWRGTIPLMTPFTVSSIRGVPPFPILHVFTVQRVRKTALNLASDPSISSRSPDLLVIEFSALLHDVLDKKYVSESISSDPYAFFLPMFEELDKMYPSVGLLAEDGSRARLITNIVTNVSWTTEKKLRKEEKWGPWHDECVELHCVQDADRLDAIGAFGIMRCSAYTAVTSNPLHVPNGHPSQTTSAVQHFYDKLLHIKDRLKTEPGKRMGQKRHELMLQFLKAVEEEYKGEQ</sequence>
<organism evidence="1 2">
    <name type="scientific">Thelephora ganbajun</name>
    <name type="common">Ganba fungus</name>
    <dbReference type="NCBI Taxonomy" id="370292"/>
    <lineage>
        <taxon>Eukaryota</taxon>
        <taxon>Fungi</taxon>
        <taxon>Dikarya</taxon>
        <taxon>Basidiomycota</taxon>
        <taxon>Agaricomycotina</taxon>
        <taxon>Agaricomycetes</taxon>
        <taxon>Thelephorales</taxon>
        <taxon>Thelephoraceae</taxon>
        <taxon>Thelephora</taxon>
    </lineage>
</organism>
<accession>A0ACB6Z376</accession>
<name>A0ACB6Z376_THEGA</name>
<keyword evidence="2" id="KW-1185">Reference proteome</keyword>
<proteinExistence type="predicted"/>
<dbReference type="EMBL" id="MU118171">
    <property type="protein sequence ID" value="KAF9643969.1"/>
    <property type="molecule type" value="Genomic_DNA"/>
</dbReference>
<reference evidence="1" key="1">
    <citation type="submission" date="2019-10" db="EMBL/GenBank/DDBJ databases">
        <authorList>
            <consortium name="DOE Joint Genome Institute"/>
            <person name="Kuo A."/>
            <person name="Miyauchi S."/>
            <person name="Kiss E."/>
            <person name="Drula E."/>
            <person name="Kohler A."/>
            <person name="Sanchez-Garcia M."/>
            <person name="Andreopoulos B."/>
            <person name="Barry K.W."/>
            <person name="Bonito G."/>
            <person name="Buee M."/>
            <person name="Carver A."/>
            <person name="Chen C."/>
            <person name="Cichocki N."/>
            <person name="Clum A."/>
            <person name="Culley D."/>
            <person name="Crous P.W."/>
            <person name="Fauchery L."/>
            <person name="Girlanda M."/>
            <person name="Hayes R."/>
            <person name="Keri Z."/>
            <person name="Labutti K."/>
            <person name="Lipzen A."/>
            <person name="Lombard V."/>
            <person name="Magnuson J."/>
            <person name="Maillard F."/>
            <person name="Morin E."/>
            <person name="Murat C."/>
            <person name="Nolan M."/>
            <person name="Ohm R."/>
            <person name="Pangilinan J."/>
            <person name="Pereira M."/>
            <person name="Perotto S."/>
            <person name="Peter M."/>
            <person name="Riley R."/>
            <person name="Sitrit Y."/>
            <person name="Stielow B."/>
            <person name="Szollosi G."/>
            <person name="Zifcakova L."/>
            <person name="Stursova M."/>
            <person name="Spatafora J.W."/>
            <person name="Tedersoo L."/>
            <person name="Vaario L.-M."/>
            <person name="Yamada A."/>
            <person name="Yan M."/>
            <person name="Wang P."/>
            <person name="Xu J."/>
            <person name="Bruns T."/>
            <person name="Baldrian P."/>
            <person name="Vilgalys R."/>
            <person name="Henrissat B."/>
            <person name="Grigoriev I.V."/>
            <person name="Hibbett D."/>
            <person name="Nagy L.G."/>
            <person name="Martin F.M."/>
        </authorList>
    </citation>
    <scope>NUCLEOTIDE SEQUENCE</scope>
    <source>
        <strain evidence="1">P2</strain>
    </source>
</reference>
<evidence type="ECO:0000313" key="2">
    <source>
        <dbReference type="Proteomes" id="UP000886501"/>
    </source>
</evidence>